<organism evidence="3 4">
    <name type="scientific">Trichoderma parareesei</name>
    <name type="common">Filamentous fungus</name>
    <dbReference type="NCBI Taxonomy" id="858221"/>
    <lineage>
        <taxon>Eukaryota</taxon>
        <taxon>Fungi</taxon>
        <taxon>Dikarya</taxon>
        <taxon>Ascomycota</taxon>
        <taxon>Pezizomycotina</taxon>
        <taxon>Sordariomycetes</taxon>
        <taxon>Hypocreomycetidae</taxon>
        <taxon>Hypocreales</taxon>
        <taxon>Hypocreaceae</taxon>
        <taxon>Trichoderma</taxon>
    </lineage>
</organism>
<dbReference type="PANTHER" id="PTHR12674:SF2">
    <property type="entry name" value="PREFOLDIN SUBUNIT 5"/>
    <property type="match status" value="1"/>
</dbReference>
<dbReference type="InterPro" id="IPR004127">
    <property type="entry name" value="Prefoldin_subunit_alpha"/>
</dbReference>
<dbReference type="PANTHER" id="PTHR12674">
    <property type="entry name" value="PREFOLDIN SUBUNIT 5"/>
    <property type="match status" value="1"/>
</dbReference>
<dbReference type="GO" id="GO:1990115">
    <property type="term" value="P:RNA polymerase III assembly"/>
    <property type="evidence" value="ECO:0007669"/>
    <property type="project" value="TreeGrafter"/>
</dbReference>
<dbReference type="InterPro" id="IPR009053">
    <property type="entry name" value="Prefoldin"/>
</dbReference>
<accession>A0A2H3A7E5</accession>
<proteinExistence type="inferred from homology"/>
<keyword evidence="4" id="KW-1185">Reference proteome</keyword>
<comment type="caution">
    <text evidence="3">The sequence shown here is derived from an EMBL/GenBank/DDBJ whole genome shotgun (WGS) entry which is preliminary data.</text>
</comment>
<dbReference type="GO" id="GO:1990114">
    <property type="term" value="P:RNA polymerase II core complex assembly"/>
    <property type="evidence" value="ECO:0007669"/>
    <property type="project" value="TreeGrafter"/>
</dbReference>
<evidence type="ECO:0000256" key="1">
    <source>
        <dbReference type="ARBA" id="ARBA00010048"/>
    </source>
</evidence>
<name>A0A2H3A7E5_TRIPA</name>
<sequence>MSSDQKETSTYPLLLYDSPFFRSSSSANQSGVSCPPFASPVNLDTLEPQQLAQVKKQLEEELEHLTSSFAQLHGAQNKFKECLRCVQARAADSKGSKSVLVPLTNSLYVSGELTSTETVLVDVGTGFMIEKKLKSAEKFYDSKVKEVGGNLKELEVIVQRKQMNVRTIEEVLRQKIMASQAEGQS</sequence>
<dbReference type="CDD" id="cd23157">
    <property type="entry name" value="Prefoldin_5"/>
    <property type="match status" value="1"/>
</dbReference>
<dbReference type="GO" id="GO:0016272">
    <property type="term" value="C:prefoldin complex"/>
    <property type="evidence" value="ECO:0007669"/>
    <property type="project" value="InterPro"/>
</dbReference>
<dbReference type="FunFam" id="1.10.287.370:FF:000004">
    <property type="entry name" value="Probable prefoldin subunit 5"/>
    <property type="match status" value="1"/>
</dbReference>
<evidence type="ECO:0000313" key="4">
    <source>
        <dbReference type="Proteomes" id="UP000219286"/>
    </source>
</evidence>
<dbReference type="NCBIfam" id="TIGR00293">
    <property type="entry name" value="prefoldin subunit alpha"/>
    <property type="match status" value="1"/>
</dbReference>
<evidence type="ECO:0000313" key="3">
    <source>
        <dbReference type="EMBL" id="OTA07094.1"/>
    </source>
</evidence>
<gene>
    <name evidence="3" type="ORF">A9Z42_0079540</name>
</gene>
<dbReference type="Gene3D" id="1.10.287.370">
    <property type="match status" value="1"/>
</dbReference>
<comment type="similarity">
    <text evidence="1">Belongs to the prefoldin subunit alpha family.</text>
</comment>
<dbReference type="PROSITE" id="PS51257">
    <property type="entry name" value="PROKAR_LIPOPROTEIN"/>
    <property type="match status" value="1"/>
</dbReference>
<dbReference type="InterPro" id="IPR011599">
    <property type="entry name" value="PFD_alpha_archaea"/>
</dbReference>
<dbReference type="OrthoDB" id="10267474at2759"/>
<protein>
    <recommendedName>
        <fullName evidence="5">Prefoldin alpha subunit</fullName>
    </recommendedName>
</protein>
<evidence type="ECO:0008006" key="5">
    <source>
        <dbReference type="Google" id="ProtNLM"/>
    </source>
</evidence>
<dbReference type="GO" id="GO:1990113">
    <property type="term" value="P:RNA polymerase I assembly"/>
    <property type="evidence" value="ECO:0007669"/>
    <property type="project" value="TreeGrafter"/>
</dbReference>
<dbReference type="GO" id="GO:0051082">
    <property type="term" value="F:unfolded protein binding"/>
    <property type="evidence" value="ECO:0007669"/>
    <property type="project" value="InterPro"/>
</dbReference>
<keyword evidence="2" id="KW-0143">Chaperone</keyword>
<reference evidence="3 4" key="1">
    <citation type="journal article" date="2015" name="Genome Announc.">
        <title>Genome sequence and annotation of Trichoderma parareesei, the ancestor of the cellulase producer Trichoderma reesei.</title>
        <authorList>
            <person name="Yang D."/>
            <person name="Pomraning K."/>
            <person name="Kopchinskiy A."/>
            <person name="Karimi Aghcheh R."/>
            <person name="Atanasova L."/>
            <person name="Chenthamara K."/>
            <person name="Baker S.E."/>
            <person name="Zhang R."/>
            <person name="Shen Q."/>
            <person name="Freitag M."/>
            <person name="Kubicek C.P."/>
            <person name="Druzhinina I.S."/>
        </authorList>
    </citation>
    <scope>NUCLEOTIDE SEQUENCE [LARGE SCALE GENOMIC DNA]</scope>
    <source>
        <strain evidence="3 4">CBS 125925</strain>
    </source>
</reference>
<dbReference type="AlphaFoldDB" id="A0A2H3A7E5"/>
<dbReference type="Proteomes" id="UP000219286">
    <property type="component" value="Unassembled WGS sequence"/>
</dbReference>
<dbReference type="SUPFAM" id="SSF46579">
    <property type="entry name" value="Prefoldin"/>
    <property type="match status" value="1"/>
</dbReference>
<dbReference type="Pfam" id="PF02996">
    <property type="entry name" value="Prefoldin"/>
    <property type="match status" value="1"/>
</dbReference>
<dbReference type="EMBL" id="LFMI01000749">
    <property type="protein sequence ID" value="OTA07094.1"/>
    <property type="molecule type" value="Genomic_DNA"/>
</dbReference>
<dbReference type="GO" id="GO:0005737">
    <property type="term" value="C:cytoplasm"/>
    <property type="evidence" value="ECO:0007669"/>
    <property type="project" value="TreeGrafter"/>
</dbReference>
<dbReference type="GO" id="GO:0006457">
    <property type="term" value="P:protein folding"/>
    <property type="evidence" value="ECO:0007669"/>
    <property type="project" value="InterPro"/>
</dbReference>
<evidence type="ECO:0000256" key="2">
    <source>
        <dbReference type="ARBA" id="ARBA00023186"/>
    </source>
</evidence>